<dbReference type="OrthoDB" id="9785695at2"/>
<feature type="binding site" evidence="4">
    <location>
        <position position="98"/>
    </location>
    <ligand>
        <name>Mg(2+)</name>
        <dbReference type="ChEBI" id="CHEBI:18420"/>
        <label>1</label>
        <note>catalytic</note>
    </ligand>
</feature>
<dbReference type="Proteomes" id="UP000009286">
    <property type="component" value="Chromosome"/>
</dbReference>
<dbReference type="Gene3D" id="3.30.540.10">
    <property type="entry name" value="Fructose-1,6-Bisphosphatase, subunit A, domain 1"/>
    <property type="match status" value="1"/>
</dbReference>
<name>G2KRN5_MICAA</name>
<gene>
    <name evidence="5" type="ordered locus">MICA_1275</name>
</gene>
<dbReference type="GO" id="GO:0007165">
    <property type="term" value="P:signal transduction"/>
    <property type="evidence" value="ECO:0007669"/>
    <property type="project" value="TreeGrafter"/>
</dbReference>
<dbReference type="HOGENOM" id="CLU_044118_6_0_5"/>
<evidence type="ECO:0000313" key="5">
    <source>
        <dbReference type="EMBL" id="AEP09597.1"/>
    </source>
</evidence>
<dbReference type="Gene3D" id="3.40.190.80">
    <property type="match status" value="1"/>
</dbReference>
<keyword evidence="1 4" id="KW-0479">Metal-binding</keyword>
<dbReference type="GO" id="GO:0006020">
    <property type="term" value="P:inositol metabolic process"/>
    <property type="evidence" value="ECO:0007669"/>
    <property type="project" value="TreeGrafter"/>
</dbReference>
<reference evidence="5 6" key="1">
    <citation type="journal article" date="2011" name="BMC Genomics">
        <title>Genomic insights into an obligate epibiotic bacterial predator: Micavibrio aeruginosavorus ARL-13.</title>
        <authorList>
            <person name="Wang Z."/>
            <person name="Kadouri D."/>
            <person name="Wu M."/>
        </authorList>
    </citation>
    <scope>NUCLEOTIDE SEQUENCE [LARGE SCALE GENOMIC DNA]</scope>
    <source>
        <strain evidence="5 6">ARL-13</strain>
    </source>
</reference>
<dbReference type="GO" id="GO:0008934">
    <property type="term" value="F:inositol monophosphate 1-phosphatase activity"/>
    <property type="evidence" value="ECO:0007669"/>
    <property type="project" value="TreeGrafter"/>
</dbReference>
<dbReference type="PRINTS" id="PR00377">
    <property type="entry name" value="IMPHPHTASES"/>
</dbReference>
<dbReference type="InterPro" id="IPR000760">
    <property type="entry name" value="Inositol_monophosphatase-like"/>
</dbReference>
<evidence type="ECO:0000256" key="3">
    <source>
        <dbReference type="ARBA" id="ARBA00022842"/>
    </source>
</evidence>
<dbReference type="PANTHER" id="PTHR20854:SF4">
    <property type="entry name" value="INOSITOL-1-MONOPHOSPHATASE-RELATED"/>
    <property type="match status" value="1"/>
</dbReference>
<evidence type="ECO:0000256" key="4">
    <source>
        <dbReference type="PIRSR" id="PIRSR600760-2"/>
    </source>
</evidence>
<dbReference type="eggNOG" id="COG0483">
    <property type="taxonomic scope" value="Bacteria"/>
</dbReference>
<feature type="binding site" evidence="4">
    <location>
        <position position="95"/>
    </location>
    <ligand>
        <name>Mg(2+)</name>
        <dbReference type="ChEBI" id="CHEBI:18420"/>
        <label>1</label>
        <note>catalytic</note>
    </ligand>
</feature>
<dbReference type="GO" id="GO:0046872">
    <property type="term" value="F:metal ion binding"/>
    <property type="evidence" value="ECO:0007669"/>
    <property type="project" value="UniProtKB-KW"/>
</dbReference>
<protein>
    <submittedName>
        <fullName evidence="5">Inositol monophosphatase family protein</fullName>
    </submittedName>
</protein>
<organism evidence="5 6">
    <name type="scientific">Micavibrio aeruginosavorus (strain ARL-13)</name>
    <dbReference type="NCBI Taxonomy" id="856793"/>
    <lineage>
        <taxon>Bacteria</taxon>
        <taxon>Pseudomonadati</taxon>
        <taxon>Bdellovibrionota</taxon>
        <taxon>Bdellovibrionia</taxon>
        <taxon>Bdellovibrionales</taxon>
        <taxon>Pseudobdellovibrionaceae</taxon>
        <taxon>Micavibrio</taxon>
    </lineage>
</organism>
<dbReference type="InterPro" id="IPR020583">
    <property type="entry name" value="Inositol_monoP_metal-BS"/>
</dbReference>
<dbReference type="AlphaFoldDB" id="G2KRN5"/>
<dbReference type="SUPFAM" id="SSF56655">
    <property type="entry name" value="Carbohydrate phosphatase"/>
    <property type="match status" value="1"/>
</dbReference>
<evidence type="ECO:0000256" key="1">
    <source>
        <dbReference type="ARBA" id="ARBA00022723"/>
    </source>
</evidence>
<feature type="binding site" evidence="4">
    <location>
        <position position="71"/>
    </location>
    <ligand>
        <name>Mg(2+)</name>
        <dbReference type="ChEBI" id="CHEBI:18420"/>
        <label>1</label>
        <note>catalytic</note>
    </ligand>
</feature>
<accession>G2KRN5</accession>
<dbReference type="Pfam" id="PF00459">
    <property type="entry name" value="Inositol_P"/>
    <property type="match status" value="1"/>
</dbReference>
<dbReference type="RefSeq" id="WP_014102820.1">
    <property type="nucleotide sequence ID" value="NC_016026.1"/>
</dbReference>
<evidence type="ECO:0000256" key="2">
    <source>
        <dbReference type="ARBA" id="ARBA00022801"/>
    </source>
</evidence>
<dbReference type="KEGG" id="mai:MICA_1275"/>
<proteinExistence type="predicted"/>
<dbReference type="CDD" id="cd01637">
    <property type="entry name" value="IMPase_like"/>
    <property type="match status" value="1"/>
</dbReference>
<comment type="cofactor">
    <cofactor evidence="4">
        <name>Mg(2+)</name>
        <dbReference type="ChEBI" id="CHEBI:18420"/>
    </cofactor>
</comment>
<dbReference type="STRING" id="856793.MICA_1275"/>
<keyword evidence="3 4" id="KW-0460">Magnesium</keyword>
<keyword evidence="6" id="KW-1185">Reference proteome</keyword>
<dbReference type="PROSITE" id="PS00629">
    <property type="entry name" value="IMP_1"/>
    <property type="match status" value="1"/>
</dbReference>
<sequence length="281" mass="30878">MTQSIDIDKISDVLVDVAATYILPRYNALTSGQIDTKSGPNDLVTIADTEAEEALVRILPDLYPGSIVIGEESISSGKATLGPLKEAGKMVWVVDPVDGTYNFVHGKREFAVMLACVMDGEIRAGWIYDILGERTMTMEKGAGAYFEGRRLNLTNRNDAINATGHIGKKYFPKEMRAHLEEQRDKVKQFYSLSCAAHEYINLATGKADFGVYSRIKPWDHLAGVLAVTEAGGVIAKWDSSVYHPSDDFGGLLVASHDALLHQIDAIFIKPILEDIILKYGK</sequence>
<feature type="binding site" evidence="4">
    <location>
        <position position="219"/>
    </location>
    <ligand>
        <name>Mg(2+)</name>
        <dbReference type="ChEBI" id="CHEBI:18420"/>
        <label>1</label>
        <note>catalytic</note>
    </ligand>
</feature>
<dbReference type="PANTHER" id="PTHR20854">
    <property type="entry name" value="INOSITOL MONOPHOSPHATASE"/>
    <property type="match status" value="1"/>
</dbReference>
<dbReference type="EMBL" id="CP002382">
    <property type="protein sequence ID" value="AEP09597.1"/>
    <property type="molecule type" value="Genomic_DNA"/>
</dbReference>
<evidence type="ECO:0000313" key="6">
    <source>
        <dbReference type="Proteomes" id="UP000009286"/>
    </source>
</evidence>
<keyword evidence="2" id="KW-0378">Hydrolase</keyword>